<gene>
    <name evidence="6" type="ORF">ECRASSUSDP1_LOCUS7843</name>
</gene>
<dbReference type="PANTHER" id="PTHR10272">
    <property type="entry name" value="PLATELET-ACTIVATING FACTOR ACETYLHYDROLASE"/>
    <property type="match status" value="1"/>
</dbReference>
<feature type="transmembrane region" description="Helical" evidence="5">
    <location>
        <begin position="97"/>
        <end position="115"/>
    </location>
</feature>
<evidence type="ECO:0000313" key="7">
    <source>
        <dbReference type="Proteomes" id="UP001295684"/>
    </source>
</evidence>
<name>A0AAD1UJG0_EUPCR</name>
<protein>
    <recommendedName>
        <fullName evidence="1">1-alkyl-2-acetylglycerophosphocholine esterase</fullName>
        <ecNumber evidence="1">3.1.1.47</ecNumber>
    </recommendedName>
</protein>
<dbReference type="InterPro" id="IPR029058">
    <property type="entry name" value="AB_hydrolase_fold"/>
</dbReference>
<comment type="caution">
    <text evidence="6">The sequence shown here is derived from an EMBL/GenBank/DDBJ whole genome shotgun (WGS) entry which is preliminary data.</text>
</comment>
<keyword evidence="5" id="KW-0812">Transmembrane</keyword>
<evidence type="ECO:0000256" key="5">
    <source>
        <dbReference type="SAM" id="Phobius"/>
    </source>
</evidence>
<sequence>MALLYLGMQAKTLNLISILLGQVNLEANILRSVPCYSICILLVLITLKMLKISLMKFRSHFALFSLLRMLNMLFCCFISIIIPNFEDSLAEFVLTDGVGYLLMFVMINNGMYFIIDPDGPYGIGVKDIILKGKRKTPRILVYYPIDKNEYDQKVNDPNETLGLLVEGEGGVEGQCRAGAIIHGSSDAHPLIISLCPKNPAMFKPIVEDFKYSRIRALVSSELHKDFKNGGKKLTPVIFSPGWGSSKNMYATNTRYLASYGCIVFAISHTEGSNEFTCDYNQDPPKKLTYNHLDAKTNTDDHGRKYKDREEFFSISVDQRVKDIETLYEYILECDFAQYLDIQKLVMYGHSLGGITAIECSRTMKADSGEPKFKACVALDPYYMGKLSKIMQNDDYKVEQPLFVVTSQTFKDSPITRDYYDNEETTAKFLQNCRGGNKANPNVQDIAWKNTGHMNQMDTWVHSPVIARLLNFMGPINEAVERAHELSKMVITFMDKHEMLPVKLHQKEKMNNS</sequence>
<dbReference type="GO" id="GO:0016042">
    <property type="term" value="P:lipid catabolic process"/>
    <property type="evidence" value="ECO:0007669"/>
    <property type="project" value="UniProtKB-KW"/>
</dbReference>
<feature type="transmembrane region" description="Helical" evidence="5">
    <location>
        <begin position="29"/>
        <end position="50"/>
    </location>
</feature>
<dbReference type="Gene3D" id="3.40.50.1820">
    <property type="entry name" value="alpha/beta hydrolase"/>
    <property type="match status" value="1"/>
</dbReference>
<evidence type="ECO:0000256" key="1">
    <source>
        <dbReference type="ARBA" id="ARBA00013201"/>
    </source>
</evidence>
<organism evidence="6 7">
    <name type="scientific">Euplotes crassus</name>
    <dbReference type="NCBI Taxonomy" id="5936"/>
    <lineage>
        <taxon>Eukaryota</taxon>
        <taxon>Sar</taxon>
        <taxon>Alveolata</taxon>
        <taxon>Ciliophora</taxon>
        <taxon>Intramacronucleata</taxon>
        <taxon>Spirotrichea</taxon>
        <taxon>Hypotrichia</taxon>
        <taxon>Euplotida</taxon>
        <taxon>Euplotidae</taxon>
        <taxon>Moneuplotes</taxon>
    </lineage>
</organism>
<dbReference type="EC" id="3.1.1.47" evidence="1"/>
<dbReference type="Pfam" id="PF03403">
    <property type="entry name" value="PAF-AH_p_II"/>
    <property type="match status" value="1"/>
</dbReference>
<dbReference type="EMBL" id="CAMPGE010007656">
    <property type="protein sequence ID" value="CAI2366570.1"/>
    <property type="molecule type" value="Genomic_DNA"/>
</dbReference>
<dbReference type="SUPFAM" id="SSF53474">
    <property type="entry name" value="alpha/beta-Hydrolases"/>
    <property type="match status" value="1"/>
</dbReference>
<proteinExistence type="predicted"/>
<evidence type="ECO:0000256" key="3">
    <source>
        <dbReference type="ARBA" id="ARBA00022963"/>
    </source>
</evidence>
<evidence type="ECO:0000256" key="4">
    <source>
        <dbReference type="ARBA" id="ARBA00023098"/>
    </source>
</evidence>
<accession>A0AAD1UJG0</accession>
<evidence type="ECO:0000256" key="2">
    <source>
        <dbReference type="ARBA" id="ARBA00022801"/>
    </source>
</evidence>
<keyword evidence="5" id="KW-1133">Transmembrane helix</keyword>
<keyword evidence="4" id="KW-0443">Lipid metabolism</keyword>
<dbReference type="Proteomes" id="UP001295684">
    <property type="component" value="Unassembled WGS sequence"/>
</dbReference>
<feature type="transmembrane region" description="Helical" evidence="5">
    <location>
        <begin position="62"/>
        <end position="85"/>
    </location>
</feature>
<dbReference type="AlphaFoldDB" id="A0AAD1UJG0"/>
<evidence type="ECO:0000313" key="6">
    <source>
        <dbReference type="EMBL" id="CAI2366570.1"/>
    </source>
</evidence>
<dbReference type="GO" id="GO:0003847">
    <property type="term" value="F:1-alkyl-2-acetylglycerophosphocholine esterase activity"/>
    <property type="evidence" value="ECO:0007669"/>
    <property type="project" value="UniProtKB-EC"/>
</dbReference>
<keyword evidence="5" id="KW-0472">Membrane</keyword>
<keyword evidence="3" id="KW-0442">Lipid degradation</keyword>
<reference evidence="6" key="1">
    <citation type="submission" date="2023-07" db="EMBL/GenBank/DDBJ databases">
        <authorList>
            <consortium name="AG Swart"/>
            <person name="Singh M."/>
            <person name="Singh A."/>
            <person name="Seah K."/>
            <person name="Emmerich C."/>
        </authorList>
    </citation>
    <scope>NUCLEOTIDE SEQUENCE</scope>
    <source>
        <strain evidence="6">DP1</strain>
    </source>
</reference>
<keyword evidence="2" id="KW-0378">Hydrolase</keyword>
<keyword evidence="7" id="KW-1185">Reference proteome</keyword>
<dbReference type="PANTHER" id="PTHR10272:SF0">
    <property type="entry name" value="PLATELET-ACTIVATING FACTOR ACETYLHYDROLASE"/>
    <property type="match status" value="1"/>
</dbReference>